<reference evidence="2 3" key="1">
    <citation type="submission" date="2015-01" db="EMBL/GenBank/DDBJ databases">
        <title>The Genome Sequence of Ochroconis gallopava CBS43764.</title>
        <authorList>
            <consortium name="The Broad Institute Genomics Platform"/>
            <person name="Cuomo C."/>
            <person name="de Hoog S."/>
            <person name="Gorbushina A."/>
            <person name="Stielow B."/>
            <person name="Teixiera M."/>
            <person name="Abouelleil A."/>
            <person name="Chapman S.B."/>
            <person name="Priest M."/>
            <person name="Young S.K."/>
            <person name="Wortman J."/>
            <person name="Nusbaum C."/>
            <person name="Birren B."/>
        </authorList>
    </citation>
    <scope>NUCLEOTIDE SEQUENCE [LARGE SCALE GENOMIC DNA]</scope>
    <source>
        <strain evidence="2 3">CBS 43764</strain>
    </source>
</reference>
<evidence type="ECO:0000256" key="1">
    <source>
        <dbReference type="SAM" id="MobiDB-lite"/>
    </source>
</evidence>
<feature type="compositionally biased region" description="Low complexity" evidence="1">
    <location>
        <begin position="11"/>
        <end position="21"/>
    </location>
</feature>
<dbReference type="Proteomes" id="UP000053259">
    <property type="component" value="Unassembled WGS sequence"/>
</dbReference>
<proteinExistence type="predicted"/>
<feature type="compositionally biased region" description="Acidic residues" evidence="1">
    <location>
        <begin position="314"/>
        <end position="323"/>
    </location>
</feature>
<feature type="compositionally biased region" description="Polar residues" evidence="1">
    <location>
        <begin position="143"/>
        <end position="158"/>
    </location>
</feature>
<dbReference type="STRING" id="253628.A0A0D1ZVS3"/>
<dbReference type="InParanoid" id="A0A0D1ZVS3"/>
<dbReference type="GeneID" id="27317633"/>
<feature type="region of interest" description="Disordered" evidence="1">
    <location>
        <begin position="1"/>
        <end position="167"/>
    </location>
</feature>
<feature type="region of interest" description="Disordered" evidence="1">
    <location>
        <begin position="314"/>
        <end position="346"/>
    </location>
</feature>
<sequence>MLHMTNRRTALRTATNSTATSKPSTDSRRNSLEINLQTAGMRPYKRARLSDHSNTTSETGSAMRPSEDTTPIPDDSNQDANIPDVLPTLETSAADDFDDVSLIDDDSVDDEHQDDEESDLQPPSSPHPKRRGRKPKVRLAATPSGSLVDSLVPGTSLNGDLEDLESDHDVQKAARRLPGRRRAPNADPYMEACLRRQLQLRMGHRAVSKALKPLLVELATRTSQRLHLHEDDEEFWEIEQHLSLELRNRLQTRLAFLKNEHRVSAEYCNRKLEKDKDYLQMQFEDHLAALQEKFIVKTEYRILELSRQYDHEFDEEATDDEDGALIRPLHGRPTASNPTGRVDARHDSRSRFYLEMDRLRKIYHQRDQFQKEYMSVLEGNYERAEVNPDEDLYVDAETFPLDFGTADEERRMIAATALNFHRLAYAATQIEHEEVKNTQQPVSLISTSDAFGLQALVAATEYKALAGSENPRIMSKAPALQEQQLAGTEFKLENSHLELLAHAYPLALQPALASQRTQNYMQGSQLMSGHTPSQKITKHQSSISDISSSASRVDLEEDSEVANAAAIAPNMPTIRRHRGYSTPPNPASSIDIYKQHTKTGIDRPPASAHFGSPSVTSLDPKASEPMDHHSIAGPLADRPARPFWHNLLSDSSPRNEHSVSEINVANDSNRGRSDTCAGRTSPNGTSDHEQNHLDPTPQLADNTSQFTNSQTPQFSPSSWQQPQATFHPPPVPPPFTELPISPLYYPRPQYQAPYPVYAQALSHTLSQQERPSTLPSQQQSLVFFGPPPPPQYGPSLGQGQHQHWYRQ</sequence>
<feature type="compositionally biased region" description="Low complexity" evidence="1">
    <location>
        <begin position="709"/>
        <end position="723"/>
    </location>
</feature>
<feature type="compositionally biased region" description="Basic residues" evidence="1">
    <location>
        <begin position="127"/>
        <end position="137"/>
    </location>
</feature>
<dbReference type="OrthoDB" id="4188028at2759"/>
<protein>
    <submittedName>
        <fullName evidence="2">Uncharacterized protein</fullName>
    </submittedName>
</protein>
<keyword evidence="3" id="KW-1185">Reference proteome</keyword>
<accession>A0A0D1ZVS3</accession>
<organism evidence="2 3">
    <name type="scientific">Verruconis gallopava</name>
    <dbReference type="NCBI Taxonomy" id="253628"/>
    <lineage>
        <taxon>Eukaryota</taxon>
        <taxon>Fungi</taxon>
        <taxon>Dikarya</taxon>
        <taxon>Ascomycota</taxon>
        <taxon>Pezizomycotina</taxon>
        <taxon>Dothideomycetes</taxon>
        <taxon>Pleosporomycetidae</taxon>
        <taxon>Venturiales</taxon>
        <taxon>Sympoventuriaceae</taxon>
        <taxon>Verruconis</taxon>
    </lineage>
</organism>
<dbReference type="VEuPathDB" id="FungiDB:PV09_09660"/>
<dbReference type="HOGENOM" id="CLU_349224_0_0_1"/>
<feature type="compositionally biased region" description="Acidic residues" evidence="1">
    <location>
        <begin position="93"/>
        <end position="119"/>
    </location>
</feature>
<feature type="region of interest" description="Disordered" evidence="1">
    <location>
        <begin position="765"/>
        <end position="807"/>
    </location>
</feature>
<feature type="compositionally biased region" description="Basic and acidic residues" evidence="1">
    <location>
        <begin position="621"/>
        <end position="630"/>
    </location>
</feature>
<feature type="region of interest" description="Disordered" evidence="1">
    <location>
        <begin position="599"/>
        <end position="734"/>
    </location>
</feature>
<dbReference type="RefSeq" id="XP_016208407.1">
    <property type="nucleotide sequence ID" value="XM_016363765.1"/>
</dbReference>
<gene>
    <name evidence="2" type="ORF">PV09_09660</name>
</gene>
<feature type="compositionally biased region" description="Polar residues" evidence="1">
    <location>
        <begin position="765"/>
        <end position="781"/>
    </location>
</feature>
<dbReference type="AlphaFoldDB" id="A0A0D1ZVS3"/>
<feature type="compositionally biased region" description="Basic residues" evidence="1">
    <location>
        <begin position="1"/>
        <end position="10"/>
    </location>
</feature>
<name>A0A0D1ZVS3_9PEZI</name>
<evidence type="ECO:0000313" key="3">
    <source>
        <dbReference type="Proteomes" id="UP000053259"/>
    </source>
</evidence>
<feature type="compositionally biased region" description="Polar residues" evidence="1">
    <location>
        <begin position="699"/>
        <end position="708"/>
    </location>
</feature>
<evidence type="ECO:0000313" key="2">
    <source>
        <dbReference type="EMBL" id="KIV98537.1"/>
    </source>
</evidence>
<dbReference type="EMBL" id="KN847644">
    <property type="protein sequence ID" value="KIV98537.1"/>
    <property type="molecule type" value="Genomic_DNA"/>
</dbReference>